<feature type="compositionally biased region" description="Polar residues" evidence="2">
    <location>
        <begin position="162"/>
        <end position="171"/>
    </location>
</feature>
<keyword evidence="1" id="KW-0479">Metal-binding</keyword>
<feature type="domain" description="CCHC-type" evidence="3">
    <location>
        <begin position="195"/>
        <end position="210"/>
    </location>
</feature>
<evidence type="ECO:0000313" key="5">
    <source>
        <dbReference type="Proteomes" id="UP001151760"/>
    </source>
</evidence>
<dbReference type="Gene3D" id="4.10.60.10">
    <property type="entry name" value="Zinc finger, CCHC-type"/>
    <property type="match status" value="1"/>
</dbReference>
<sequence>MKSTQLVDEFARTAQEMWGRHREVYNKKELNELRAEKNGQRMTNTLCYLWLLLITMQESVLIKQLNITNHICTNIQSFTSNRFMQLQDIKARDSHQSHLHLESASKEYSDPEQLRWTKIMQRNLALIAKYLQETLQTYQHNLRTSSNTRNKNVDTNPRYKTDNQTGQFGNQRVGNAVGTRETVGGPVVQQSGIQCFNCKEFGHYAKECRKPKRVRDSTFHKEKMLLLQSDWLETTDEEFDDKVEKHFCSFIAMIQEVPNADSGTGPVAHWNRCDDERAGTCTVRFGNDQFAPILGYGDLVQGNITIIRVYYVEFINSISFFSCQLCDADLEVCNSKIHVFVRDLQGKRLTIRLIVDLISIQYLFMNTNTHQLQFCSSWLSSPTIKDSYGSKTFSYLNFDYIKLALMKDIVIGLPILKYVRINYVPSCEVSKAKRSSISSPIDYILGPLLRSNDETQKVLKDFLTMIPAIFRPPVIKAKVVMGKTKKDDDQTVIHNKARLVAKGLCLGRGYDFEKYLLLVDARLEADQDLCRICAHKFVDPDHPDKVLPLRESSIWLNNAREPDLRVLNGGNDNSFLRLLSTIPREMGNTNWLDMFTKALPEERFQYFSSRELVTHLQKVHCKETLMKYNVSNNSEVIEAGLQSKQEAAMSK</sequence>
<dbReference type="Pfam" id="PF00098">
    <property type="entry name" value="zf-CCHC"/>
    <property type="match status" value="1"/>
</dbReference>
<evidence type="ECO:0000256" key="2">
    <source>
        <dbReference type="SAM" id="MobiDB-lite"/>
    </source>
</evidence>
<feature type="compositionally biased region" description="Polar residues" evidence="2">
    <location>
        <begin position="144"/>
        <end position="155"/>
    </location>
</feature>
<reference evidence="4" key="1">
    <citation type="journal article" date="2022" name="Int. J. Mol. Sci.">
        <title>Draft Genome of Tanacetum Coccineum: Genomic Comparison of Closely Related Tanacetum-Family Plants.</title>
        <authorList>
            <person name="Yamashiro T."/>
            <person name="Shiraishi A."/>
            <person name="Nakayama K."/>
            <person name="Satake H."/>
        </authorList>
    </citation>
    <scope>NUCLEOTIDE SEQUENCE</scope>
</reference>
<protein>
    <submittedName>
        <fullName evidence="4">Retrovirus-related pol polyprotein from transposon TNT 1-94</fullName>
    </submittedName>
</protein>
<dbReference type="SUPFAM" id="SSF57756">
    <property type="entry name" value="Retrovirus zinc finger-like domains"/>
    <property type="match status" value="1"/>
</dbReference>
<evidence type="ECO:0000259" key="3">
    <source>
        <dbReference type="PROSITE" id="PS50158"/>
    </source>
</evidence>
<gene>
    <name evidence="4" type="ORF">Tco_0890563</name>
</gene>
<dbReference type="SMART" id="SM00343">
    <property type="entry name" value="ZnF_C2HC"/>
    <property type="match status" value="1"/>
</dbReference>
<proteinExistence type="predicted"/>
<evidence type="ECO:0000313" key="4">
    <source>
        <dbReference type="EMBL" id="GJT20626.1"/>
    </source>
</evidence>
<dbReference type="Proteomes" id="UP001151760">
    <property type="component" value="Unassembled WGS sequence"/>
</dbReference>
<keyword evidence="5" id="KW-1185">Reference proteome</keyword>
<evidence type="ECO:0000256" key="1">
    <source>
        <dbReference type="PROSITE-ProRule" id="PRU00047"/>
    </source>
</evidence>
<comment type="caution">
    <text evidence="4">The sequence shown here is derived from an EMBL/GenBank/DDBJ whole genome shotgun (WGS) entry which is preliminary data.</text>
</comment>
<keyword evidence="1" id="KW-0863">Zinc-finger</keyword>
<reference evidence="4" key="2">
    <citation type="submission" date="2022-01" db="EMBL/GenBank/DDBJ databases">
        <authorList>
            <person name="Yamashiro T."/>
            <person name="Shiraishi A."/>
            <person name="Satake H."/>
            <person name="Nakayama K."/>
        </authorList>
    </citation>
    <scope>NUCLEOTIDE SEQUENCE</scope>
</reference>
<dbReference type="EMBL" id="BQNB010013820">
    <property type="protein sequence ID" value="GJT20626.1"/>
    <property type="molecule type" value="Genomic_DNA"/>
</dbReference>
<dbReference type="PROSITE" id="PS50158">
    <property type="entry name" value="ZF_CCHC"/>
    <property type="match status" value="1"/>
</dbReference>
<accession>A0ABQ5C3R8</accession>
<name>A0ABQ5C3R8_9ASTR</name>
<dbReference type="InterPro" id="IPR036875">
    <property type="entry name" value="Znf_CCHC_sf"/>
</dbReference>
<dbReference type="InterPro" id="IPR001878">
    <property type="entry name" value="Znf_CCHC"/>
</dbReference>
<keyword evidence="1" id="KW-0862">Zinc</keyword>
<feature type="region of interest" description="Disordered" evidence="2">
    <location>
        <begin position="144"/>
        <end position="171"/>
    </location>
</feature>
<organism evidence="4 5">
    <name type="scientific">Tanacetum coccineum</name>
    <dbReference type="NCBI Taxonomy" id="301880"/>
    <lineage>
        <taxon>Eukaryota</taxon>
        <taxon>Viridiplantae</taxon>
        <taxon>Streptophyta</taxon>
        <taxon>Embryophyta</taxon>
        <taxon>Tracheophyta</taxon>
        <taxon>Spermatophyta</taxon>
        <taxon>Magnoliopsida</taxon>
        <taxon>eudicotyledons</taxon>
        <taxon>Gunneridae</taxon>
        <taxon>Pentapetalae</taxon>
        <taxon>asterids</taxon>
        <taxon>campanulids</taxon>
        <taxon>Asterales</taxon>
        <taxon>Asteraceae</taxon>
        <taxon>Asteroideae</taxon>
        <taxon>Anthemideae</taxon>
        <taxon>Anthemidinae</taxon>
        <taxon>Tanacetum</taxon>
    </lineage>
</organism>